<proteinExistence type="predicted"/>
<sequence length="57" mass="6331">MEKKIVSRKWRMSLPPPVGGPKVLPVSVAGARMGSMTKTGSDYTWFENDFPDIAEAY</sequence>
<reference evidence="1 2" key="1">
    <citation type="submission" date="2023-04" db="EMBL/GenBank/DDBJ databases">
        <title>Streptomyces chengmaiensis sp. nov. isolated from the stem of mangrove plant in Hainan.</title>
        <authorList>
            <person name="Huang X."/>
            <person name="Zhou S."/>
            <person name="Chu X."/>
            <person name="Xie Y."/>
            <person name="Lin Y."/>
        </authorList>
    </citation>
    <scope>NUCLEOTIDE SEQUENCE [LARGE SCALE GENOMIC DNA]</scope>
    <source>
        <strain evidence="1 2">HNM0663</strain>
    </source>
</reference>
<dbReference type="Proteomes" id="UP001223144">
    <property type="component" value="Unassembled WGS sequence"/>
</dbReference>
<dbReference type="EMBL" id="JARWBG010000104">
    <property type="protein sequence ID" value="MDH2394061.1"/>
    <property type="molecule type" value="Genomic_DNA"/>
</dbReference>
<organism evidence="1 2">
    <name type="scientific">Streptomyces chengmaiensis</name>
    <dbReference type="NCBI Taxonomy" id="3040919"/>
    <lineage>
        <taxon>Bacteria</taxon>
        <taxon>Bacillati</taxon>
        <taxon>Actinomycetota</taxon>
        <taxon>Actinomycetes</taxon>
        <taxon>Kitasatosporales</taxon>
        <taxon>Streptomycetaceae</taxon>
        <taxon>Streptomyces</taxon>
    </lineage>
</organism>
<protein>
    <submittedName>
        <fullName evidence="1">Uncharacterized protein</fullName>
    </submittedName>
</protein>
<evidence type="ECO:0000313" key="2">
    <source>
        <dbReference type="Proteomes" id="UP001223144"/>
    </source>
</evidence>
<keyword evidence="2" id="KW-1185">Reference proteome</keyword>
<gene>
    <name evidence="1" type="ORF">QCN29_36045</name>
</gene>
<evidence type="ECO:0000313" key="1">
    <source>
        <dbReference type="EMBL" id="MDH2394061.1"/>
    </source>
</evidence>
<comment type="caution">
    <text evidence="1">The sequence shown here is derived from an EMBL/GenBank/DDBJ whole genome shotgun (WGS) entry which is preliminary data.</text>
</comment>
<dbReference type="RefSeq" id="WP_279933478.1">
    <property type="nucleotide sequence ID" value="NZ_JARWBG010000104.1"/>
</dbReference>
<name>A0ABT6HZB2_9ACTN</name>
<accession>A0ABT6HZB2</accession>